<dbReference type="InterPro" id="IPR030802">
    <property type="entry name" value="Permease_MalE"/>
</dbReference>
<organism evidence="6">
    <name type="scientific">Cladocopium goreaui</name>
    <dbReference type="NCBI Taxonomy" id="2562237"/>
    <lineage>
        <taxon>Eukaryota</taxon>
        <taxon>Sar</taxon>
        <taxon>Alveolata</taxon>
        <taxon>Dinophyceae</taxon>
        <taxon>Suessiales</taxon>
        <taxon>Symbiodiniaceae</taxon>
        <taxon>Cladocopium</taxon>
    </lineage>
</organism>
<sequence length="1019" mass="110962">MATIHQEEPLRRWRPIGATIDWIANLGELVISWIMALGDISLFTFRTISWMLTRLPKWETMLPSFYQIGVLSLPVVALTGTFIGMVLAVQSYDQFRVLGLETRLGAVINMSLVRELGPVLAATMLAGRVGSSMAAELGTMRVTEQIDALASMGSNPIHYLVVPRFIGCVMLIPMLTIMADFMGVVGGHFYSVVLLGIDSHHYWSNTQKLVGVFDLSAGVFKSFFFGGTIGLISCHRGFNCNPGAEGVGQAATGAFVYSFVVILIIDLILGILINTVYYTLCQHVLRDINLTIPRGQTLVIIGESGCGKTVLLKTLIALMHPTRGKVHFDGQNLAKLSDRKLTAQRIRFGFLFQMAALFDSMTVAENVAFPLRQHTRKKNDEIAKIVLDRLAEVGLPPTVRSKKPAELSGGMRKRVGLARALALDPEIMLYDEPTTGLDPIMSDVINELIMRTRDKSSVTSIVVTHDMKTARKVADRVVMLYPVSRLKPKEPQIIFDDVPAAIDSCSDSREQVMDDRRIQFRVGVLVLSTIILTAILVVVLSGPATIGLGTYTIYLSFQDAPGITADTPVRKSGILIGRVTDVRFADDGSVLVTAGIQENIRLRANERPRISSGLLGDGVLEFYRGPQPAPEGDYIQPGDILVGDVVADPLRILGNIEGDLSQTIVSVAQTSDDIGRLAREVTSLLSNNEEQFARIIVKSETLIESLQSAAAGADSILGDPVMRENLTRSLNGLPVVIEDFHTLMANLEGTLQSADRNLNNLEQFTQPLGERGENIIDRIDNTVTNLDVMLGEIGQFAKALRNPDGTLGQFLNNPDLYHNLNQAALDLDRLLKDARPVIYNTRVFTDTLAREGLRGTMLIAGYLWRSKMKHKISAGVVAAAIVAVAVIGSHVNASSSAVKSQNAVVHLSNMTNDLHSAFMAVKLGSLMQSGPAQVTLFLDLEGVRLVDNRQPLDLRWGPGHKGLNEYYEGFVASGGKVLVCPHCAQAAGIDSDSLREGAQIATESQVAEMLASADKILDY</sequence>
<dbReference type="Pfam" id="PF00005">
    <property type="entry name" value="ABC_tran"/>
    <property type="match status" value="1"/>
</dbReference>
<evidence type="ECO:0000256" key="3">
    <source>
        <dbReference type="ARBA" id="ARBA00022840"/>
    </source>
</evidence>
<dbReference type="SMART" id="SM00382">
    <property type="entry name" value="AAA"/>
    <property type="match status" value="1"/>
</dbReference>
<dbReference type="InterPro" id="IPR003787">
    <property type="entry name" value="Sulphur_relay_DsrE/F-like"/>
</dbReference>
<comment type="caution">
    <text evidence="6">The sequence shown here is derived from an EMBL/GenBank/DDBJ whole genome shotgun (WGS) entry which is preliminary data.</text>
</comment>
<gene>
    <name evidence="6" type="ORF">C1SCF055_LOCUS642</name>
</gene>
<dbReference type="GO" id="GO:0043190">
    <property type="term" value="C:ATP-binding cassette (ABC) transporter complex"/>
    <property type="evidence" value="ECO:0007669"/>
    <property type="project" value="InterPro"/>
</dbReference>
<dbReference type="InterPro" id="IPR027396">
    <property type="entry name" value="DsrEFH-like"/>
</dbReference>
<keyword evidence="4" id="KW-0472">Membrane</keyword>
<evidence type="ECO:0000259" key="5">
    <source>
        <dbReference type="PROSITE" id="PS50893"/>
    </source>
</evidence>
<accession>A0A9P1FFL4</accession>
<feature type="transmembrane region" description="Helical" evidence="4">
    <location>
        <begin position="165"/>
        <end position="190"/>
    </location>
</feature>
<dbReference type="Pfam" id="PF02635">
    <property type="entry name" value="DsrE"/>
    <property type="match status" value="1"/>
</dbReference>
<dbReference type="GO" id="GO:0005524">
    <property type="term" value="F:ATP binding"/>
    <property type="evidence" value="ECO:0007669"/>
    <property type="project" value="UniProtKB-KW"/>
</dbReference>
<proteinExistence type="predicted"/>
<dbReference type="NCBIfam" id="TIGR00056">
    <property type="entry name" value="MlaE family lipid ABC transporter permease subunit"/>
    <property type="match status" value="1"/>
</dbReference>
<feature type="transmembrane region" description="Helical" evidence="4">
    <location>
        <begin position="20"/>
        <end position="45"/>
    </location>
</feature>
<dbReference type="EMBL" id="CAMXCT010000001">
    <property type="protein sequence ID" value="CAI3972052.1"/>
    <property type="molecule type" value="Genomic_DNA"/>
</dbReference>
<dbReference type="Gene3D" id="3.40.50.300">
    <property type="entry name" value="P-loop containing nucleotide triphosphate hydrolases"/>
    <property type="match status" value="1"/>
</dbReference>
<name>A0A9P1FFL4_9DINO</name>
<dbReference type="PROSITE" id="PS00211">
    <property type="entry name" value="ABC_TRANSPORTER_1"/>
    <property type="match status" value="1"/>
</dbReference>
<feature type="transmembrane region" description="Helical" evidence="4">
    <location>
        <begin position="518"/>
        <end position="540"/>
    </location>
</feature>
<evidence type="ECO:0000256" key="4">
    <source>
        <dbReference type="SAM" id="Phobius"/>
    </source>
</evidence>
<dbReference type="EMBL" id="CAMXCT030000001">
    <property type="protein sequence ID" value="CAL4759364.1"/>
    <property type="molecule type" value="Genomic_DNA"/>
</dbReference>
<protein>
    <submittedName>
        <fullName evidence="7">Probable ribonucleotide transport ATP-binding protein mkl</fullName>
    </submittedName>
</protein>
<reference evidence="6" key="1">
    <citation type="submission" date="2022-10" db="EMBL/GenBank/DDBJ databases">
        <authorList>
            <person name="Chen Y."/>
            <person name="Dougan E. K."/>
            <person name="Chan C."/>
            <person name="Rhodes N."/>
            <person name="Thang M."/>
        </authorList>
    </citation>
    <scope>NUCLEOTIDE SEQUENCE</scope>
</reference>
<feature type="transmembrane region" description="Helical" evidence="4">
    <location>
        <begin position="65"/>
        <end position="89"/>
    </location>
</feature>
<evidence type="ECO:0000313" key="8">
    <source>
        <dbReference type="Proteomes" id="UP001152797"/>
    </source>
</evidence>
<dbReference type="PANTHER" id="PTHR43023:SF6">
    <property type="entry name" value="INTERMEMBRANE PHOSPHOLIPID TRANSPORT SYSTEM ATP-BINDING PROTEIN MLAF"/>
    <property type="match status" value="1"/>
</dbReference>
<dbReference type="AlphaFoldDB" id="A0A9P1FFL4"/>
<dbReference type="Pfam" id="PF02405">
    <property type="entry name" value="MlaE"/>
    <property type="match status" value="1"/>
</dbReference>
<reference evidence="7 8" key="2">
    <citation type="submission" date="2024-05" db="EMBL/GenBank/DDBJ databases">
        <authorList>
            <person name="Chen Y."/>
            <person name="Shah S."/>
            <person name="Dougan E. K."/>
            <person name="Thang M."/>
            <person name="Chan C."/>
        </authorList>
    </citation>
    <scope>NUCLEOTIDE SEQUENCE [LARGE SCALE GENOMIC DNA]</scope>
</reference>
<dbReference type="InterPro" id="IPR003399">
    <property type="entry name" value="Mce/MlaD"/>
</dbReference>
<evidence type="ECO:0000256" key="2">
    <source>
        <dbReference type="ARBA" id="ARBA00022741"/>
    </source>
</evidence>
<dbReference type="SUPFAM" id="SSF75169">
    <property type="entry name" value="DsrEFH-like"/>
    <property type="match status" value="1"/>
</dbReference>
<dbReference type="InterPro" id="IPR017871">
    <property type="entry name" value="ABC_transporter-like_CS"/>
</dbReference>
<feature type="domain" description="ABC transporter" evidence="5">
    <location>
        <begin position="262"/>
        <end position="507"/>
    </location>
</feature>
<dbReference type="Gene3D" id="3.40.1260.10">
    <property type="entry name" value="DsrEFH-like"/>
    <property type="match status" value="1"/>
</dbReference>
<evidence type="ECO:0000313" key="7">
    <source>
        <dbReference type="EMBL" id="CAL4759364.1"/>
    </source>
</evidence>
<keyword evidence="2" id="KW-0547">Nucleotide-binding</keyword>
<dbReference type="PROSITE" id="PS50893">
    <property type="entry name" value="ABC_TRANSPORTER_2"/>
    <property type="match status" value="1"/>
</dbReference>
<dbReference type="GO" id="GO:0016887">
    <property type="term" value="F:ATP hydrolysis activity"/>
    <property type="evidence" value="ECO:0007669"/>
    <property type="project" value="InterPro"/>
</dbReference>
<keyword evidence="4" id="KW-0812">Transmembrane</keyword>
<dbReference type="Pfam" id="PF02470">
    <property type="entry name" value="MlaD"/>
    <property type="match status" value="1"/>
</dbReference>
<keyword evidence="4" id="KW-1133">Transmembrane helix</keyword>
<dbReference type="InterPro" id="IPR003453">
    <property type="entry name" value="ABC_MlaE_roteobac"/>
</dbReference>
<dbReference type="EMBL" id="CAMXCT020000001">
    <property type="protein sequence ID" value="CAL1125427.1"/>
    <property type="molecule type" value="Genomic_DNA"/>
</dbReference>
<dbReference type="InterPro" id="IPR003593">
    <property type="entry name" value="AAA+_ATPase"/>
</dbReference>
<dbReference type="PANTHER" id="PTHR43023">
    <property type="entry name" value="PROTEIN TRIGALACTOSYLDIACYLGLYCEROL 3, CHLOROPLASTIC"/>
    <property type="match status" value="1"/>
</dbReference>
<dbReference type="OrthoDB" id="6500128at2759"/>
<dbReference type="InterPro" id="IPR003439">
    <property type="entry name" value="ABC_transporter-like_ATP-bd"/>
</dbReference>
<feature type="transmembrane region" description="Helical" evidence="4">
    <location>
        <begin position="210"/>
        <end position="233"/>
    </location>
</feature>
<keyword evidence="8" id="KW-1185">Reference proteome</keyword>
<keyword evidence="1" id="KW-0813">Transport</keyword>
<dbReference type="InterPro" id="IPR027417">
    <property type="entry name" value="P-loop_NTPase"/>
</dbReference>
<evidence type="ECO:0000256" key="1">
    <source>
        <dbReference type="ARBA" id="ARBA00022448"/>
    </source>
</evidence>
<dbReference type="SUPFAM" id="SSF52540">
    <property type="entry name" value="P-loop containing nucleoside triphosphate hydrolases"/>
    <property type="match status" value="1"/>
</dbReference>
<feature type="transmembrane region" description="Helical" evidence="4">
    <location>
        <begin position="254"/>
        <end position="280"/>
    </location>
</feature>
<keyword evidence="3 7" id="KW-0067">ATP-binding</keyword>
<evidence type="ECO:0000313" key="6">
    <source>
        <dbReference type="EMBL" id="CAI3972052.1"/>
    </source>
</evidence>
<dbReference type="Proteomes" id="UP001152797">
    <property type="component" value="Unassembled WGS sequence"/>
</dbReference>